<reference evidence="1" key="1">
    <citation type="submission" date="2018-05" db="EMBL/GenBank/DDBJ databases">
        <authorList>
            <person name="Lanie J.A."/>
            <person name="Ng W.-L."/>
            <person name="Kazmierczak K.M."/>
            <person name="Andrzejewski T.M."/>
            <person name="Davidsen T.M."/>
            <person name="Wayne K.J."/>
            <person name="Tettelin H."/>
            <person name="Glass J.I."/>
            <person name="Rusch D."/>
            <person name="Podicherti R."/>
            <person name="Tsui H.-C.T."/>
            <person name="Winkler M.E."/>
        </authorList>
    </citation>
    <scope>NUCLEOTIDE SEQUENCE</scope>
</reference>
<organism evidence="1">
    <name type="scientific">marine metagenome</name>
    <dbReference type="NCBI Taxonomy" id="408172"/>
    <lineage>
        <taxon>unclassified sequences</taxon>
        <taxon>metagenomes</taxon>
        <taxon>ecological metagenomes</taxon>
    </lineage>
</organism>
<dbReference type="InterPro" id="IPR011990">
    <property type="entry name" value="TPR-like_helical_dom_sf"/>
</dbReference>
<dbReference type="PROSITE" id="PS50005">
    <property type="entry name" value="TPR"/>
    <property type="match status" value="1"/>
</dbReference>
<name>A0A382XY11_9ZZZZ</name>
<dbReference type="EMBL" id="UINC01171379">
    <property type="protein sequence ID" value="SVD75916.1"/>
    <property type="molecule type" value="Genomic_DNA"/>
</dbReference>
<dbReference type="InterPro" id="IPR019734">
    <property type="entry name" value="TPR_rpt"/>
</dbReference>
<accession>A0A382XY11</accession>
<protein>
    <submittedName>
        <fullName evidence="1">Uncharacterized protein</fullName>
    </submittedName>
</protein>
<dbReference type="AlphaFoldDB" id="A0A382XY11"/>
<feature type="non-terminal residue" evidence="1">
    <location>
        <position position="206"/>
    </location>
</feature>
<gene>
    <name evidence="1" type="ORF">METZ01_LOCUS428770</name>
</gene>
<evidence type="ECO:0000313" key="1">
    <source>
        <dbReference type="EMBL" id="SVD75916.1"/>
    </source>
</evidence>
<sequence length="206" mass="23906">MILWFAVATGLSAASLSYLEQIPVDTFAKMREVERFQLKVAEKFYLKGEYKVAASEYEKFITLYERSAAAPHAQLMWSHCLVKQRRVYTAIKDGFRSVIDYWPESHEATLAAYLIGQSYKTAGEINNAEKAYRRAVGTRPKHHTSVLAKWDLADIYRIRKDTIRRVQIWEDLTYKTKRDKQNSYYTSQASINLGQHHFYSGNFAEG</sequence>
<dbReference type="SUPFAM" id="SSF48452">
    <property type="entry name" value="TPR-like"/>
    <property type="match status" value="1"/>
</dbReference>
<proteinExistence type="predicted"/>
<dbReference type="Gene3D" id="1.25.40.10">
    <property type="entry name" value="Tetratricopeptide repeat domain"/>
    <property type="match status" value="2"/>
</dbReference>